<dbReference type="Proteomes" id="UP000515123">
    <property type="component" value="Linkage group 11"/>
</dbReference>
<proteinExistence type="predicted"/>
<reference evidence="2" key="1">
    <citation type="journal article" date="2015" name="Nat. Genet.">
        <title>The pineapple genome and the evolution of CAM photosynthesis.</title>
        <authorList>
            <person name="Ming R."/>
            <person name="VanBuren R."/>
            <person name="Wai C.M."/>
            <person name="Tang H."/>
            <person name="Schatz M.C."/>
            <person name="Bowers J.E."/>
            <person name="Lyons E."/>
            <person name="Wang M.L."/>
            <person name="Chen J."/>
            <person name="Biggers E."/>
            <person name="Zhang J."/>
            <person name="Huang L."/>
            <person name="Zhang L."/>
            <person name="Miao W."/>
            <person name="Zhang J."/>
            <person name="Ye Z."/>
            <person name="Miao C."/>
            <person name="Lin Z."/>
            <person name="Wang H."/>
            <person name="Zhou H."/>
            <person name="Yim W.C."/>
            <person name="Priest H.D."/>
            <person name="Zheng C."/>
            <person name="Woodhouse M."/>
            <person name="Edger P.P."/>
            <person name="Guyot R."/>
            <person name="Guo H.B."/>
            <person name="Guo H."/>
            <person name="Zheng G."/>
            <person name="Singh R."/>
            <person name="Sharma A."/>
            <person name="Min X."/>
            <person name="Zheng Y."/>
            <person name="Lee H."/>
            <person name="Gurtowski J."/>
            <person name="Sedlazeck F.J."/>
            <person name="Harkess A."/>
            <person name="McKain M.R."/>
            <person name="Liao Z."/>
            <person name="Fang J."/>
            <person name="Liu J."/>
            <person name="Zhang X."/>
            <person name="Zhang Q."/>
            <person name="Hu W."/>
            <person name="Qin Y."/>
            <person name="Wang K."/>
            <person name="Chen L.Y."/>
            <person name="Shirley N."/>
            <person name="Lin Y.R."/>
            <person name="Liu L.Y."/>
            <person name="Hernandez A.G."/>
            <person name="Wright C.L."/>
            <person name="Bulone V."/>
            <person name="Tuskan G.A."/>
            <person name="Heath K."/>
            <person name="Zee F."/>
            <person name="Moore P.H."/>
            <person name="Sunkar R."/>
            <person name="Leebens-Mack J.H."/>
            <person name="Mockler T."/>
            <person name="Bennetzen J.L."/>
            <person name="Freeling M."/>
            <person name="Sankoff D."/>
            <person name="Paterson A.H."/>
            <person name="Zhu X."/>
            <person name="Yang X."/>
            <person name="Smith J.A."/>
            <person name="Cushman J.C."/>
            <person name="Paull R.E."/>
            <person name="Yu Q."/>
        </authorList>
    </citation>
    <scope>NUCLEOTIDE SEQUENCE [LARGE SCALE GENOMIC DNA]</scope>
    <source>
        <strain evidence="2">cv. F153</strain>
    </source>
</reference>
<evidence type="ECO:0000313" key="3">
    <source>
        <dbReference type="RefSeq" id="XP_020098367.1"/>
    </source>
</evidence>
<dbReference type="PANTHER" id="PTHR46890">
    <property type="entry name" value="NON-LTR RETROLELEMENT REVERSE TRANSCRIPTASE-LIKE PROTEIN-RELATED"/>
    <property type="match status" value="1"/>
</dbReference>
<dbReference type="GeneID" id="109717104"/>
<organism evidence="2 3">
    <name type="scientific">Ananas comosus</name>
    <name type="common">Pineapple</name>
    <name type="synonym">Ananas ananas</name>
    <dbReference type="NCBI Taxonomy" id="4615"/>
    <lineage>
        <taxon>Eukaryota</taxon>
        <taxon>Viridiplantae</taxon>
        <taxon>Streptophyta</taxon>
        <taxon>Embryophyta</taxon>
        <taxon>Tracheophyta</taxon>
        <taxon>Spermatophyta</taxon>
        <taxon>Magnoliopsida</taxon>
        <taxon>Liliopsida</taxon>
        <taxon>Poales</taxon>
        <taxon>Bromeliaceae</taxon>
        <taxon>Bromelioideae</taxon>
        <taxon>Ananas</taxon>
    </lineage>
</organism>
<reference evidence="3" key="2">
    <citation type="submission" date="2025-08" db="UniProtKB">
        <authorList>
            <consortium name="RefSeq"/>
        </authorList>
    </citation>
    <scope>IDENTIFICATION</scope>
    <source>
        <tissue evidence="3">Leaf</tissue>
    </source>
</reference>
<keyword evidence="1" id="KW-0812">Transmembrane</keyword>
<dbReference type="PANTHER" id="PTHR46890:SF50">
    <property type="entry name" value="RNA-DIRECTED DNA POLYMERASE, EUKARYOTA, REVERSE TRANSCRIPTASE ZINC-BINDING DOMAIN PROTEIN-RELATED"/>
    <property type="match status" value="1"/>
</dbReference>
<feature type="transmembrane region" description="Helical" evidence="1">
    <location>
        <begin position="108"/>
        <end position="129"/>
    </location>
</feature>
<protein>
    <submittedName>
        <fullName evidence="3">Uncharacterized protein LOC109717104</fullName>
    </submittedName>
</protein>
<gene>
    <name evidence="3" type="primary">LOC109717104</name>
</gene>
<keyword evidence="1" id="KW-0472">Membrane</keyword>
<keyword evidence="2" id="KW-1185">Reference proteome</keyword>
<sequence length="140" mass="15345">MHAGSLSTDPIDFTYICLIPKKEGVERANDYRPISLLNGIQKILSKVLANCLERVMEDLISPSQSAFLKGRNITNAFATVSELISWGTKTAVEGVGVKLSPLFSRPDMLSLFIILKFCGTLVAVIVYGYTFCRPQSCAPL</sequence>
<keyword evidence="1" id="KW-1133">Transmembrane helix</keyword>
<dbReference type="OrthoDB" id="690751at2759"/>
<dbReference type="RefSeq" id="XP_020098367.1">
    <property type="nucleotide sequence ID" value="XM_020242778.1"/>
</dbReference>
<dbReference type="InterPro" id="IPR052343">
    <property type="entry name" value="Retrotransposon-Effector_Assoc"/>
</dbReference>
<dbReference type="AlphaFoldDB" id="A0A6P5FRP4"/>
<name>A0A6P5FRP4_ANACO</name>
<accession>A0A6P5FRP4</accession>
<evidence type="ECO:0000256" key="1">
    <source>
        <dbReference type="SAM" id="Phobius"/>
    </source>
</evidence>
<evidence type="ECO:0000313" key="2">
    <source>
        <dbReference type="Proteomes" id="UP000515123"/>
    </source>
</evidence>